<keyword evidence="2" id="KW-1185">Reference proteome</keyword>
<dbReference type="SMART" id="SM01017">
    <property type="entry name" value="Arrestin_C"/>
    <property type="match status" value="1"/>
</dbReference>
<evidence type="ECO:0000313" key="2">
    <source>
        <dbReference type="Proteomes" id="UP000887565"/>
    </source>
</evidence>
<dbReference type="Pfam" id="PF02752">
    <property type="entry name" value="Arrestin_C"/>
    <property type="match status" value="1"/>
</dbReference>
<name>A0A915I144_ROMCU</name>
<sequence>MKGGLSIILNLERCAYVPGESILISADINNNSSNRVKSVEAYLQQNIMFEAKGVQRFCRGQSKLGLVSQGSVKPGQAQYWRQEALKIPALPPTKLAGCKIIIVDYLFNFILYIENASNIVINIPIVIGTIPLTNQQHMPPPRPPPPITTATPSAPIYEPSPRPVVFPSAPVLPDLSLLRKFDESLPLKPFNLKISNYGWNV</sequence>
<reference evidence="3" key="1">
    <citation type="submission" date="2022-11" db="UniProtKB">
        <authorList>
            <consortium name="WormBaseParasite"/>
        </authorList>
    </citation>
    <scope>IDENTIFICATION</scope>
</reference>
<proteinExistence type="predicted"/>
<dbReference type="GO" id="GO:0015031">
    <property type="term" value="P:protein transport"/>
    <property type="evidence" value="ECO:0007669"/>
    <property type="project" value="TreeGrafter"/>
</dbReference>
<dbReference type="WBParaSite" id="nRc.2.0.1.t07848-RA">
    <property type="protein sequence ID" value="nRc.2.0.1.t07848-RA"/>
    <property type="gene ID" value="nRc.2.0.1.g07848"/>
</dbReference>
<dbReference type="OMA" id="PISEPCV"/>
<dbReference type="Gene3D" id="2.60.40.640">
    <property type="match status" value="1"/>
</dbReference>
<evidence type="ECO:0000313" key="3">
    <source>
        <dbReference type="WBParaSite" id="nRc.2.0.1.t07848-RA"/>
    </source>
</evidence>
<accession>A0A915I144</accession>
<protein>
    <submittedName>
        <fullName evidence="3">Arrestin C-terminal-like domain-containing protein</fullName>
    </submittedName>
</protein>
<dbReference type="GO" id="GO:0005737">
    <property type="term" value="C:cytoplasm"/>
    <property type="evidence" value="ECO:0007669"/>
    <property type="project" value="TreeGrafter"/>
</dbReference>
<dbReference type="SUPFAM" id="SSF81296">
    <property type="entry name" value="E set domains"/>
    <property type="match status" value="1"/>
</dbReference>
<evidence type="ECO:0000259" key="1">
    <source>
        <dbReference type="SMART" id="SM01017"/>
    </source>
</evidence>
<dbReference type="PANTHER" id="PTHR11188">
    <property type="entry name" value="ARRESTIN DOMAIN CONTAINING PROTEIN"/>
    <property type="match status" value="1"/>
</dbReference>
<dbReference type="InterPro" id="IPR050357">
    <property type="entry name" value="Arrestin_domain-protein"/>
</dbReference>
<dbReference type="InterPro" id="IPR011022">
    <property type="entry name" value="Arrestin_C-like"/>
</dbReference>
<dbReference type="InterPro" id="IPR014752">
    <property type="entry name" value="Arrestin-like_C"/>
</dbReference>
<dbReference type="PANTHER" id="PTHR11188:SF17">
    <property type="entry name" value="FI21816P1"/>
    <property type="match status" value="1"/>
</dbReference>
<organism evidence="2 3">
    <name type="scientific">Romanomermis culicivorax</name>
    <name type="common">Nematode worm</name>
    <dbReference type="NCBI Taxonomy" id="13658"/>
    <lineage>
        <taxon>Eukaryota</taxon>
        <taxon>Metazoa</taxon>
        <taxon>Ecdysozoa</taxon>
        <taxon>Nematoda</taxon>
        <taxon>Enoplea</taxon>
        <taxon>Dorylaimia</taxon>
        <taxon>Mermithida</taxon>
        <taxon>Mermithoidea</taxon>
        <taxon>Mermithidae</taxon>
        <taxon>Romanomermis</taxon>
    </lineage>
</organism>
<dbReference type="AlphaFoldDB" id="A0A915I144"/>
<dbReference type="Proteomes" id="UP000887565">
    <property type="component" value="Unplaced"/>
</dbReference>
<feature type="domain" description="Arrestin C-terminal-like" evidence="1">
    <location>
        <begin position="1"/>
        <end position="132"/>
    </location>
</feature>
<dbReference type="InterPro" id="IPR014756">
    <property type="entry name" value="Ig_E-set"/>
</dbReference>